<protein>
    <submittedName>
        <fullName evidence="7">NINE protein</fullName>
    </submittedName>
</protein>
<feature type="transmembrane region" description="Helical" evidence="5">
    <location>
        <begin position="46"/>
        <end position="65"/>
    </location>
</feature>
<comment type="subcellular location">
    <subcellularLocation>
        <location evidence="1">Membrane</location>
        <topology evidence="1">Multi-pass membrane protein</topology>
    </subcellularLocation>
</comment>
<keyword evidence="8" id="KW-1185">Reference proteome</keyword>
<evidence type="ECO:0000313" key="8">
    <source>
        <dbReference type="Proteomes" id="UP000273143"/>
    </source>
</evidence>
<evidence type="ECO:0000313" key="7">
    <source>
        <dbReference type="EMBL" id="AZS50245.1"/>
    </source>
</evidence>
<evidence type="ECO:0000256" key="5">
    <source>
        <dbReference type="SAM" id="Phobius"/>
    </source>
</evidence>
<reference evidence="8" key="1">
    <citation type="submission" date="2018-06" db="EMBL/GenBank/DDBJ databases">
        <title>Complete genome of Pseudomonas insecticola strain QZS01.</title>
        <authorList>
            <person name="Wang J."/>
            <person name="Su Q."/>
        </authorList>
    </citation>
    <scope>NUCLEOTIDE SEQUENCE [LARGE SCALE GENOMIC DNA]</scope>
    <source>
        <strain evidence="8">QZS01</strain>
    </source>
</reference>
<dbReference type="EMBL" id="CP029822">
    <property type="protein sequence ID" value="AZS50245.1"/>
    <property type="molecule type" value="Genomic_DNA"/>
</dbReference>
<dbReference type="AlphaFoldDB" id="A0A3Q9JLD9"/>
<dbReference type="Proteomes" id="UP000273143">
    <property type="component" value="Chromosome"/>
</dbReference>
<dbReference type="RefSeq" id="WP_127162459.1">
    <property type="nucleotide sequence ID" value="NZ_CP029822.1"/>
</dbReference>
<organism evidence="7 8">
    <name type="scientific">Entomomonas moraniae</name>
    <dbReference type="NCBI Taxonomy" id="2213226"/>
    <lineage>
        <taxon>Bacteria</taxon>
        <taxon>Pseudomonadati</taxon>
        <taxon>Pseudomonadota</taxon>
        <taxon>Gammaproteobacteria</taxon>
        <taxon>Pseudomonadales</taxon>
        <taxon>Pseudomonadaceae</taxon>
        <taxon>Entomomonas</taxon>
    </lineage>
</organism>
<dbReference type="GO" id="GO:0016020">
    <property type="term" value="C:membrane"/>
    <property type="evidence" value="ECO:0007669"/>
    <property type="project" value="UniProtKB-SubCell"/>
</dbReference>
<name>A0A3Q9JLD9_9GAMM</name>
<keyword evidence="2 5" id="KW-0812">Transmembrane</keyword>
<evidence type="ECO:0000256" key="4">
    <source>
        <dbReference type="ARBA" id="ARBA00023136"/>
    </source>
</evidence>
<keyword evidence="3 5" id="KW-1133">Transmembrane helix</keyword>
<accession>A0A3Q9JLD9</accession>
<dbReference type="KEGG" id="emo:DM558_05395"/>
<feature type="domain" description="TM2" evidence="6">
    <location>
        <begin position="42"/>
        <end position="92"/>
    </location>
</feature>
<dbReference type="InterPro" id="IPR007829">
    <property type="entry name" value="TM2"/>
</dbReference>
<proteinExistence type="predicted"/>
<evidence type="ECO:0000259" key="6">
    <source>
        <dbReference type="Pfam" id="PF05154"/>
    </source>
</evidence>
<gene>
    <name evidence="7" type="ORF">DM558_05395</name>
</gene>
<dbReference type="Pfam" id="PF05154">
    <property type="entry name" value="TM2"/>
    <property type="match status" value="1"/>
</dbReference>
<feature type="transmembrane region" description="Helical" evidence="5">
    <location>
        <begin position="71"/>
        <end position="96"/>
    </location>
</feature>
<keyword evidence="4 5" id="KW-0472">Membrane</keyword>
<evidence type="ECO:0000256" key="1">
    <source>
        <dbReference type="ARBA" id="ARBA00004141"/>
    </source>
</evidence>
<evidence type="ECO:0000256" key="3">
    <source>
        <dbReference type="ARBA" id="ARBA00022989"/>
    </source>
</evidence>
<sequence>MENQPINSNMQKFCSSCGSVISEKAEICPKCGVRQHNPTSKGKSRIAAALLAFFLGGFGIHKFYLGQVGLGFLYLIFCWTGIPAIVAFIEFIIYLCMSDETFDAKYNR</sequence>
<evidence type="ECO:0000256" key="2">
    <source>
        <dbReference type="ARBA" id="ARBA00022692"/>
    </source>
</evidence>